<feature type="transmembrane region" description="Helical" evidence="5">
    <location>
        <begin position="145"/>
        <end position="177"/>
    </location>
</feature>
<dbReference type="InterPro" id="IPR020846">
    <property type="entry name" value="MFS_dom"/>
</dbReference>
<dbReference type="AlphaFoldDB" id="A0A2G8KDS1"/>
<dbReference type="Gene3D" id="1.20.1250.20">
    <property type="entry name" value="MFS general substrate transporter like domains"/>
    <property type="match status" value="1"/>
</dbReference>
<dbReference type="EMBL" id="MRZV01000662">
    <property type="protein sequence ID" value="PIK46158.1"/>
    <property type="molecule type" value="Genomic_DNA"/>
</dbReference>
<keyword evidence="3 5" id="KW-1133">Transmembrane helix</keyword>
<name>A0A2G8KDS1_STIJA</name>
<dbReference type="PANTHER" id="PTHR24064">
    <property type="entry name" value="SOLUTE CARRIER FAMILY 22 MEMBER"/>
    <property type="match status" value="1"/>
</dbReference>
<dbReference type="InterPro" id="IPR036259">
    <property type="entry name" value="MFS_trans_sf"/>
</dbReference>
<dbReference type="InterPro" id="IPR005829">
    <property type="entry name" value="Sugar_transporter_CS"/>
</dbReference>
<dbReference type="Pfam" id="PF00083">
    <property type="entry name" value="Sugar_tr"/>
    <property type="match status" value="1"/>
</dbReference>
<evidence type="ECO:0000256" key="2">
    <source>
        <dbReference type="ARBA" id="ARBA00022692"/>
    </source>
</evidence>
<comment type="caution">
    <text evidence="7">The sequence shown here is derived from an EMBL/GenBank/DDBJ whole genome shotgun (WGS) entry which is preliminary data.</text>
</comment>
<evidence type="ECO:0000256" key="3">
    <source>
        <dbReference type="ARBA" id="ARBA00022989"/>
    </source>
</evidence>
<gene>
    <name evidence="7" type="ORF">BSL78_16979</name>
</gene>
<evidence type="ECO:0000313" key="8">
    <source>
        <dbReference type="Proteomes" id="UP000230750"/>
    </source>
</evidence>
<keyword evidence="8" id="KW-1185">Reference proteome</keyword>
<proteinExistence type="predicted"/>
<evidence type="ECO:0000256" key="1">
    <source>
        <dbReference type="ARBA" id="ARBA00004141"/>
    </source>
</evidence>
<feature type="transmembrane region" description="Helical" evidence="5">
    <location>
        <begin position="20"/>
        <end position="46"/>
    </location>
</feature>
<dbReference type="InterPro" id="IPR005828">
    <property type="entry name" value="MFS_sugar_transport-like"/>
</dbReference>
<evidence type="ECO:0000256" key="4">
    <source>
        <dbReference type="ARBA" id="ARBA00023136"/>
    </source>
</evidence>
<accession>A0A2G8KDS1</accession>
<keyword evidence="2 5" id="KW-0812">Transmembrane</keyword>
<dbReference type="GO" id="GO:0022857">
    <property type="term" value="F:transmembrane transporter activity"/>
    <property type="evidence" value="ECO:0007669"/>
    <property type="project" value="InterPro"/>
</dbReference>
<organism evidence="7 8">
    <name type="scientific">Stichopus japonicus</name>
    <name type="common">Sea cucumber</name>
    <dbReference type="NCBI Taxonomy" id="307972"/>
    <lineage>
        <taxon>Eukaryota</taxon>
        <taxon>Metazoa</taxon>
        <taxon>Echinodermata</taxon>
        <taxon>Eleutherozoa</taxon>
        <taxon>Echinozoa</taxon>
        <taxon>Holothuroidea</taxon>
        <taxon>Aspidochirotacea</taxon>
        <taxon>Aspidochirotida</taxon>
        <taxon>Stichopodidae</taxon>
        <taxon>Apostichopus</taxon>
    </lineage>
</organism>
<dbReference type="STRING" id="307972.A0A2G8KDS1"/>
<evidence type="ECO:0000313" key="7">
    <source>
        <dbReference type="EMBL" id="PIK46158.1"/>
    </source>
</evidence>
<dbReference type="PROSITE" id="PS50850">
    <property type="entry name" value="MFS"/>
    <property type="match status" value="1"/>
</dbReference>
<protein>
    <submittedName>
        <fullName evidence="7">Putative solute carrier family 22 member 3</fullName>
    </submittedName>
</protein>
<feature type="domain" description="Major facilitator superfamily (MFS) profile" evidence="6">
    <location>
        <begin position="23"/>
        <end position="402"/>
    </location>
</feature>
<comment type="subcellular location">
    <subcellularLocation>
        <location evidence="1">Membrane</location>
        <topology evidence="1">Multi-pass membrane protein</topology>
    </subcellularLocation>
</comment>
<sequence length="402" mass="45242">MSVQLDDAYSRIGDYGRGQVLIFFIICSIGQLPASWHIFAIVFLGATPNHWCKPASVDTEWAHVTDQIGYDIAKCGESEEGNSSISCENGWFYSDDLYGSTIVSQWDLVCDQAGFAEISQTVLMVGVMVGSYLAGYLADRFGRKPILFISLFVQGIVGTIQAFSSSFTMFIIVRFFIGVLDQGYELPVYTMVSELFTPRWRPYSFICMMNFWAGGILSLPIIAYFIRDWRYLQLAISIPFLFLPIFYWVVPESPRWLLSNGRYEEATAIVKKIAHFNGKGNVEINFVPEDTSGKTEAKESVFQYERNVVMEEDINGVDQRQSSSTTEKHDHKVIVTSSLRCDSDGVNEVTNTAVICDSEKDAVDTKQVRQKDGQSKATPNSYLELFNGCKMSLVSLVLSMLW</sequence>
<feature type="transmembrane region" description="Helical" evidence="5">
    <location>
        <begin position="231"/>
        <end position="250"/>
    </location>
</feature>
<feature type="transmembrane region" description="Helical" evidence="5">
    <location>
        <begin position="118"/>
        <end position="138"/>
    </location>
</feature>
<evidence type="ECO:0000259" key="6">
    <source>
        <dbReference type="PROSITE" id="PS50850"/>
    </source>
</evidence>
<evidence type="ECO:0000256" key="5">
    <source>
        <dbReference type="SAM" id="Phobius"/>
    </source>
</evidence>
<dbReference type="OrthoDB" id="5296287at2759"/>
<feature type="transmembrane region" description="Helical" evidence="5">
    <location>
        <begin position="203"/>
        <end position="226"/>
    </location>
</feature>
<dbReference type="GO" id="GO:0016020">
    <property type="term" value="C:membrane"/>
    <property type="evidence" value="ECO:0007669"/>
    <property type="project" value="UniProtKB-SubCell"/>
</dbReference>
<dbReference type="SUPFAM" id="SSF103473">
    <property type="entry name" value="MFS general substrate transporter"/>
    <property type="match status" value="1"/>
</dbReference>
<dbReference type="PROSITE" id="PS00216">
    <property type="entry name" value="SUGAR_TRANSPORT_1"/>
    <property type="match status" value="1"/>
</dbReference>
<keyword evidence="4 5" id="KW-0472">Membrane</keyword>
<dbReference type="Proteomes" id="UP000230750">
    <property type="component" value="Unassembled WGS sequence"/>
</dbReference>
<reference evidence="7 8" key="1">
    <citation type="journal article" date="2017" name="PLoS Biol.">
        <title>The sea cucumber genome provides insights into morphological evolution and visceral regeneration.</title>
        <authorList>
            <person name="Zhang X."/>
            <person name="Sun L."/>
            <person name="Yuan J."/>
            <person name="Sun Y."/>
            <person name="Gao Y."/>
            <person name="Zhang L."/>
            <person name="Li S."/>
            <person name="Dai H."/>
            <person name="Hamel J.F."/>
            <person name="Liu C."/>
            <person name="Yu Y."/>
            <person name="Liu S."/>
            <person name="Lin W."/>
            <person name="Guo K."/>
            <person name="Jin S."/>
            <person name="Xu P."/>
            <person name="Storey K.B."/>
            <person name="Huan P."/>
            <person name="Zhang T."/>
            <person name="Zhou Y."/>
            <person name="Zhang J."/>
            <person name="Lin C."/>
            <person name="Li X."/>
            <person name="Xing L."/>
            <person name="Huo D."/>
            <person name="Sun M."/>
            <person name="Wang L."/>
            <person name="Mercier A."/>
            <person name="Li F."/>
            <person name="Yang H."/>
            <person name="Xiang J."/>
        </authorList>
    </citation>
    <scope>NUCLEOTIDE SEQUENCE [LARGE SCALE GENOMIC DNA]</scope>
    <source>
        <strain evidence="7">Shaxun</strain>
        <tissue evidence="7">Muscle</tissue>
    </source>
</reference>